<protein>
    <submittedName>
        <fullName evidence="2">Uncharacterized protein</fullName>
    </submittedName>
</protein>
<evidence type="ECO:0000313" key="3">
    <source>
        <dbReference type="Proteomes" id="UP000186817"/>
    </source>
</evidence>
<comment type="caution">
    <text evidence="2">The sequence shown here is derived from an EMBL/GenBank/DDBJ whole genome shotgun (WGS) entry which is preliminary data.</text>
</comment>
<dbReference type="AlphaFoldDB" id="A0A1Q9CYK6"/>
<feature type="compositionally biased region" description="Low complexity" evidence="1">
    <location>
        <begin position="268"/>
        <end position="293"/>
    </location>
</feature>
<keyword evidence="3" id="KW-1185">Reference proteome</keyword>
<evidence type="ECO:0000313" key="2">
    <source>
        <dbReference type="EMBL" id="OLP87988.1"/>
    </source>
</evidence>
<dbReference type="Proteomes" id="UP000186817">
    <property type="component" value="Unassembled WGS sequence"/>
</dbReference>
<feature type="region of interest" description="Disordered" evidence="1">
    <location>
        <begin position="263"/>
        <end position="294"/>
    </location>
</feature>
<evidence type="ECO:0000256" key="1">
    <source>
        <dbReference type="SAM" id="MobiDB-lite"/>
    </source>
</evidence>
<proteinExistence type="predicted"/>
<dbReference type="EMBL" id="LSRX01000832">
    <property type="protein sequence ID" value="OLP87988.1"/>
    <property type="molecule type" value="Genomic_DNA"/>
</dbReference>
<dbReference type="OrthoDB" id="410715at2759"/>
<organism evidence="2 3">
    <name type="scientific">Symbiodinium microadriaticum</name>
    <name type="common">Dinoflagellate</name>
    <name type="synonym">Zooxanthella microadriatica</name>
    <dbReference type="NCBI Taxonomy" id="2951"/>
    <lineage>
        <taxon>Eukaryota</taxon>
        <taxon>Sar</taxon>
        <taxon>Alveolata</taxon>
        <taxon>Dinophyceae</taxon>
        <taxon>Suessiales</taxon>
        <taxon>Symbiodiniaceae</taxon>
        <taxon>Symbiodinium</taxon>
    </lineage>
</organism>
<gene>
    <name evidence="2" type="ORF">AK812_SmicGene30726</name>
</gene>
<reference evidence="2 3" key="1">
    <citation type="submission" date="2016-02" db="EMBL/GenBank/DDBJ databases">
        <title>Genome analysis of coral dinoflagellate symbionts highlights evolutionary adaptations to a symbiotic lifestyle.</title>
        <authorList>
            <person name="Aranda M."/>
            <person name="Li Y."/>
            <person name="Liew Y.J."/>
            <person name="Baumgarten S."/>
            <person name="Simakov O."/>
            <person name="Wilson M."/>
            <person name="Piel J."/>
            <person name="Ashoor H."/>
            <person name="Bougouffa S."/>
            <person name="Bajic V.B."/>
            <person name="Ryu T."/>
            <person name="Ravasi T."/>
            <person name="Bayer T."/>
            <person name="Micklem G."/>
            <person name="Kim H."/>
            <person name="Bhak J."/>
            <person name="Lajeunesse T.C."/>
            <person name="Voolstra C.R."/>
        </authorList>
    </citation>
    <scope>NUCLEOTIDE SEQUENCE [LARGE SCALE GENOMIC DNA]</scope>
    <source>
        <strain evidence="2 3">CCMP2467</strain>
    </source>
</reference>
<accession>A0A1Q9CYK6</accession>
<name>A0A1Q9CYK6_SYMMI</name>
<sequence length="590" mass="65388">MVVPSLGGTPNDGDELGATAKSYLRQIAAWRKMTRLPVQQQALVLYQNLTGRAWGTSEGIVYFRSPRLVAQKPGQSIRDYIGEFDRAHARLVECGCHLPDLVSAWVFVDRMELEKASELNLLASVNNTYDLQQLQRAAIVHDRALRKPWETQKGDGKGTRWWKGRPQMAHITEDGEFNENEGDPFGDEGEAMSEEMATELYETYMTHEAAKNKYREHNKLRGASPGALRKISEEKMKLANARSFCAGCKRKGHWHRDAECPLNQGNHGRATTPASTTTSSATAATSGTGPAGARGHKNYQCHVVHVTWDLGEAPPNAITDTACSRSVAGAPWLERYLKVTAELGYRPQFLGGRESFKFGASKIFDSKCSVVIAFQMGDYVLQVRTAIVEGDVPLLLSKPTLGAMGMIYDVARNRANFTSLELCDFPLSATETGHPAILFVPVQAFAGLPQDWEANGPEIKISKRGAAYVGVWEAHVTSLGISGDPHHHEAMSSALEHNQRLVDINNYRSIIAEHRAAEKGNTDQAIKGMGSMLDHEDAEDRHSRGGQGRHDLRRYKHWEPQAVPQGDRDWAEREVAVNNNASEDLRRFAH</sequence>